<dbReference type="PANTHER" id="PTHR35789:SF1">
    <property type="entry name" value="SPORE GERMINATION PROTEIN B3"/>
    <property type="match status" value="1"/>
</dbReference>
<gene>
    <name evidence="10" type="ORF">ACFFMS_08035</name>
</gene>
<dbReference type="Proteomes" id="UP001589609">
    <property type="component" value="Unassembled WGS sequence"/>
</dbReference>
<dbReference type="InterPro" id="IPR008844">
    <property type="entry name" value="Spore_GerAC-like"/>
</dbReference>
<feature type="domain" description="Spore germination GerAC-like C-terminal" evidence="8">
    <location>
        <begin position="189"/>
        <end position="345"/>
    </location>
</feature>
<evidence type="ECO:0000256" key="7">
    <source>
        <dbReference type="ARBA" id="ARBA00023288"/>
    </source>
</evidence>
<keyword evidence="4" id="KW-0732">Signal</keyword>
<keyword evidence="6" id="KW-0564">Palmitate</keyword>
<evidence type="ECO:0000256" key="3">
    <source>
        <dbReference type="ARBA" id="ARBA00022544"/>
    </source>
</evidence>
<keyword evidence="7" id="KW-0449">Lipoprotein</keyword>
<keyword evidence="3" id="KW-0309">Germination</keyword>
<feature type="domain" description="Spore germination protein N-terminal" evidence="9">
    <location>
        <begin position="17"/>
        <end position="179"/>
    </location>
</feature>
<evidence type="ECO:0000256" key="6">
    <source>
        <dbReference type="ARBA" id="ARBA00023139"/>
    </source>
</evidence>
<dbReference type="NCBIfam" id="TIGR02887">
    <property type="entry name" value="spore_ger_x_C"/>
    <property type="match status" value="1"/>
</dbReference>
<comment type="caution">
    <text evidence="10">The sequence shown here is derived from an EMBL/GenBank/DDBJ whole genome shotgun (WGS) entry which is preliminary data.</text>
</comment>
<evidence type="ECO:0000313" key="10">
    <source>
        <dbReference type="EMBL" id="MFB9758469.1"/>
    </source>
</evidence>
<reference evidence="10 11" key="1">
    <citation type="submission" date="2024-09" db="EMBL/GenBank/DDBJ databases">
        <authorList>
            <person name="Sun Q."/>
            <person name="Mori K."/>
        </authorList>
    </citation>
    <scope>NUCLEOTIDE SEQUENCE [LARGE SCALE GENOMIC DNA]</scope>
    <source>
        <strain evidence="10 11">JCM 11201</strain>
    </source>
</reference>
<evidence type="ECO:0000256" key="2">
    <source>
        <dbReference type="ARBA" id="ARBA00007886"/>
    </source>
</evidence>
<comment type="similarity">
    <text evidence="2">Belongs to the GerABKC lipoprotein family.</text>
</comment>
<evidence type="ECO:0000313" key="11">
    <source>
        <dbReference type="Proteomes" id="UP001589609"/>
    </source>
</evidence>
<evidence type="ECO:0000256" key="4">
    <source>
        <dbReference type="ARBA" id="ARBA00022729"/>
    </source>
</evidence>
<dbReference type="Pfam" id="PF25198">
    <property type="entry name" value="Spore_GerAC_N"/>
    <property type="match status" value="1"/>
</dbReference>
<comment type="subcellular location">
    <subcellularLocation>
        <location evidence="1">Membrane</location>
        <topology evidence="1">Lipid-anchor</topology>
    </subcellularLocation>
</comment>
<evidence type="ECO:0000259" key="8">
    <source>
        <dbReference type="Pfam" id="PF05504"/>
    </source>
</evidence>
<evidence type="ECO:0000259" key="9">
    <source>
        <dbReference type="Pfam" id="PF25198"/>
    </source>
</evidence>
<dbReference type="PANTHER" id="PTHR35789">
    <property type="entry name" value="SPORE GERMINATION PROTEIN B3"/>
    <property type="match status" value="1"/>
</dbReference>
<dbReference type="Pfam" id="PF05504">
    <property type="entry name" value="Spore_GerAC"/>
    <property type="match status" value="1"/>
</dbReference>
<name>A0ABV5WD12_9BACI</name>
<dbReference type="InterPro" id="IPR046953">
    <property type="entry name" value="Spore_GerAC-like_C"/>
</dbReference>
<accession>A0ABV5WD12</accession>
<evidence type="ECO:0000256" key="5">
    <source>
        <dbReference type="ARBA" id="ARBA00023136"/>
    </source>
</evidence>
<organism evidence="10 11">
    <name type="scientific">Ectobacillus funiculus</name>
    <dbReference type="NCBI Taxonomy" id="137993"/>
    <lineage>
        <taxon>Bacteria</taxon>
        <taxon>Bacillati</taxon>
        <taxon>Bacillota</taxon>
        <taxon>Bacilli</taxon>
        <taxon>Bacillales</taxon>
        <taxon>Bacillaceae</taxon>
        <taxon>Ectobacillus</taxon>
    </lineage>
</organism>
<sequence>MSLLFCTMFLTGCVQTNVIDDVNIATGIGIDKSGDQLLGSIMIPVFKPDKSFGNFTFSAKGTIMRDLMTEIQKKASQPIVSGSLDLAFFGEDVAREGINQIVEVFLRDPSVGARIHLAVVDGKAIDIFKGRYGDRGNAAYLAQLLEHNIEGENLPLTNLHQFLASLSQKGKDAYLPLLKKTHSHLVNITGIALFKDDKVVAILPENKMFYFKLLVDKHTRGSVKVKDKDEESTVQSITSKNKIRLVSRNPYKFAVHMKIKGILTEHKERTLKKGEVHKIEKHLEKQVVVECKKMIENFQKKEIDPAGFGHIAKSKTRNFDFNKWNESYKSARFQVTADVNIIEVGVVK</sequence>
<keyword evidence="5" id="KW-0472">Membrane</keyword>
<dbReference type="Gene3D" id="3.30.300.210">
    <property type="entry name" value="Nutrient germinant receptor protein C, domain 3"/>
    <property type="match status" value="1"/>
</dbReference>
<protein>
    <submittedName>
        <fullName evidence="10">Ger(X)C family spore germination protein</fullName>
    </submittedName>
</protein>
<dbReference type="InterPro" id="IPR057336">
    <property type="entry name" value="GerAC_N"/>
</dbReference>
<proteinExistence type="inferred from homology"/>
<dbReference type="InterPro" id="IPR038501">
    <property type="entry name" value="Spore_GerAC_C_sf"/>
</dbReference>
<dbReference type="EMBL" id="JBHMAF010000032">
    <property type="protein sequence ID" value="MFB9758469.1"/>
    <property type="molecule type" value="Genomic_DNA"/>
</dbReference>
<keyword evidence="11" id="KW-1185">Reference proteome</keyword>
<evidence type="ECO:0000256" key="1">
    <source>
        <dbReference type="ARBA" id="ARBA00004635"/>
    </source>
</evidence>